<dbReference type="Gramene" id="evm.model.05.1263">
    <property type="protein sequence ID" value="cds.evm.model.05.1263"/>
    <property type="gene ID" value="evm.TU.05.1263"/>
</dbReference>
<name>A0A803PKN0_CANSA</name>
<proteinExistence type="predicted"/>
<dbReference type="EMBL" id="UZAU01000515">
    <property type="status" value="NOT_ANNOTATED_CDS"/>
    <property type="molecule type" value="Genomic_DNA"/>
</dbReference>
<keyword evidence="2" id="KW-1185">Reference proteome</keyword>
<reference evidence="1" key="2">
    <citation type="submission" date="2021-03" db="UniProtKB">
        <authorList>
            <consortium name="EnsemblPlants"/>
        </authorList>
    </citation>
    <scope>IDENTIFICATION</scope>
</reference>
<organism evidence="1 2">
    <name type="scientific">Cannabis sativa</name>
    <name type="common">Hemp</name>
    <name type="synonym">Marijuana</name>
    <dbReference type="NCBI Taxonomy" id="3483"/>
    <lineage>
        <taxon>Eukaryota</taxon>
        <taxon>Viridiplantae</taxon>
        <taxon>Streptophyta</taxon>
        <taxon>Embryophyta</taxon>
        <taxon>Tracheophyta</taxon>
        <taxon>Spermatophyta</taxon>
        <taxon>Magnoliopsida</taxon>
        <taxon>eudicotyledons</taxon>
        <taxon>Gunneridae</taxon>
        <taxon>Pentapetalae</taxon>
        <taxon>rosids</taxon>
        <taxon>fabids</taxon>
        <taxon>Rosales</taxon>
        <taxon>Cannabaceae</taxon>
        <taxon>Cannabis</taxon>
    </lineage>
</organism>
<accession>A0A803PKN0</accession>
<evidence type="ECO:0000313" key="2">
    <source>
        <dbReference type="Proteomes" id="UP000596661"/>
    </source>
</evidence>
<dbReference type="Proteomes" id="UP000596661">
    <property type="component" value="Chromosome 5"/>
</dbReference>
<evidence type="ECO:0000313" key="1">
    <source>
        <dbReference type="EnsemblPlants" id="cds.evm.model.05.1263"/>
    </source>
</evidence>
<protein>
    <submittedName>
        <fullName evidence="1">Uncharacterized protein</fullName>
    </submittedName>
</protein>
<sequence>MLGGEDSLELDGVFMEKSWGFIVMISNVWTYSSRATMINNRGYFTFRRAMRKQGYSDYFCWIDEITWLGLRLGWYFGFGDGIQFP</sequence>
<dbReference type="AlphaFoldDB" id="A0A803PKN0"/>
<dbReference type="EnsemblPlants" id="evm.model.05.1263">
    <property type="protein sequence ID" value="cds.evm.model.05.1263"/>
    <property type="gene ID" value="evm.TU.05.1263"/>
</dbReference>
<reference evidence="1" key="1">
    <citation type="submission" date="2018-11" db="EMBL/GenBank/DDBJ databases">
        <authorList>
            <person name="Grassa J C."/>
        </authorList>
    </citation>
    <scope>NUCLEOTIDE SEQUENCE [LARGE SCALE GENOMIC DNA]</scope>
</reference>